<comment type="subcellular location">
    <subcellularLocation>
        <location evidence="1">Virion</location>
    </subcellularLocation>
</comment>
<feature type="domain" description="Peptidase S74" evidence="4">
    <location>
        <begin position="663"/>
        <end position="764"/>
    </location>
</feature>
<keyword evidence="6" id="KW-1185">Reference proteome</keyword>
<dbReference type="Pfam" id="PF13884">
    <property type="entry name" value="Peptidase_S74"/>
    <property type="match status" value="1"/>
</dbReference>
<dbReference type="EMBL" id="MH744419">
    <property type="protein sequence ID" value="AYD81521.1"/>
    <property type="molecule type" value="Genomic_DNA"/>
</dbReference>
<proteinExistence type="predicted"/>
<sequence>MAVSNSPRLGLEQYSSGADPHPGRVKSNDRVALLEALVAVAQQGTTAQRPAAGKARAFYWDTTVDRLYFDNGTTWKEVTTNGGGGAGSAIVPGAAAVEGTSGRSARADHTHSLPLATAAVDGAMSKTDKAKLDAANSLPTPSTLVMLDANGRTQVAAPSAAGDTANKSYVDTQVGTKANTSHTHAAADITSGTFATARIPVGTTAAPGSMSAADKTKLDAASAAATPSTIVMLDANGRAQVATPALAAEITNKSYVDTQVATKANTSHTHAWADITSGVPTTFTPAAHTHAAADVTSGTFAAARLPAATGAAAGSMSAADKTKLDNATALATPSTLVMLDASGRAAVAAPSGGGDIANKTYVDAQVATRAASSHTHPWTQITSLPASFTPSAHTHVWADLTDAPATFTPSAHTHSATDINTGTLSAARLPAASGATAGSMSAADKTKLDNASAAATANTLVLLDAAGRAQVAAPSVAADIANKSYVDSVASGKAATTHTHTWAQITNPPATYAPSAHTHPWADITGVPTASATQTGLMSSAAYNVLYGATAVYDTGNIVMRDNNGNIQINRPTADIHGANKLYVDDQMNAARAGKLDVATFTAAISTSATARAIRSPNVGSWMTFYDNGVVEAPTIYSTNAASGSNFRAVWVNSTGGLGYNLSSEKFKTNIRAYEVPLEVLDQVEPKRFQYKENVEEMGDAAPWRVNFLAEDIHDAGLTEYVSYDGEGTERENCQTINEQLMVNALWSFARQQRDQITKLQDQLNELAAS</sequence>
<dbReference type="GO" id="GO:0098015">
    <property type="term" value="C:virus tail"/>
    <property type="evidence" value="ECO:0007669"/>
    <property type="project" value="UniProtKB-KW"/>
</dbReference>
<dbReference type="GeneID" id="55810973"/>
<evidence type="ECO:0000313" key="5">
    <source>
        <dbReference type="EMBL" id="AYD81521.1"/>
    </source>
</evidence>
<keyword evidence="2" id="KW-0946">Virion</keyword>
<evidence type="ECO:0000259" key="4">
    <source>
        <dbReference type="PROSITE" id="PS51688"/>
    </source>
</evidence>
<keyword evidence="2" id="KW-1227">Viral tail protein</keyword>
<feature type="region of interest" description="Disordered" evidence="3">
    <location>
        <begin position="1"/>
        <end position="25"/>
    </location>
</feature>
<dbReference type="RefSeq" id="YP_009881700.1">
    <property type="nucleotide sequence ID" value="NC_049442.1"/>
</dbReference>
<accession>A0A386K896</accession>
<reference evidence="5 6" key="1">
    <citation type="submission" date="2018-08" db="EMBL/GenBank/DDBJ databases">
        <authorList>
            <person name="Edupali M."/>
            <person name="Eltaeb M."/>
            <person name="Griswold I."/>
            <person name="Han P."/>
            <person name="Iszauk E."/>
            <person name="Joshi S."/>
            <person name="Kim Y."/>
            <person name="Krakopolsky K."/>
            <person name="Kubyshko V."/>
            <person name="Lee J."/>
            <person name="Lee N.Y."/>
            <person name="Lumaj G."/>
            <person name="Muskovitz J."/>
            <person name="Ning J."/>
            <person name="Noll E."/>
            <person name="Persaud B."/>
            <person name="Shankar N."/>
            <person name="Shim K."/>
            <person name="Srinivasan C."/>
            <person name="Yoon I."/>
            <person name="Zhang S."/>
            <person name="Ziausyte U."/>
            <person name="Jarvik J.W."/>
            <person name="Mcguier N."/>
            <person name="Lopez A.J."/>
            <person name="Garlena R.A."/>
            <person name="Russell D.A."/>
            <person name="Pope W.H."/>
            <person name="Jacobs-Sera D."/>
            <person name="Hatfull G.F."/>
        </authorList>
    </citation>
    <scope>NUCLEOTIDE SEQUENCE [LARGE SCALE GENOMIC DNA]</scope>
</reference>
<evidence type="ECO:0000313" key="6">
    <source>
        <dbReference type="Proteomes" id="UP000278416"/>
    </source>
</evidence>
<dbReference type="InterPro" id="IPR030392">
    <property type="entry name" value="S74_ICA"/>
</dbReference>
<name>A0A386K896_9CAUD</name>
<gene>
    <name evidence="5" type="primary">27</name>
    <name evidence="5" type="ORF">KBurrousTX_27</name>
</gene>
<evidence type="ECO:0000256" key="3">
    <source>
        <dbReference type="SAM" id="MobiDB-lite"/>
    </source>
</evidence>
<dbReference type="PROSITE" id="PS51688">
    <property type="entry name" value="ICA"/>
    <property type="match status" value="1"/>
</dbReference>
<dbReference type="Proteomes" id="UP000278416">
    <property type="component" value="Segment"/>
</dbReference>
<organism evidence="5 6">
    <name type="scientific">Arthrobacter phage KBurrousTX</name>
    <dbReference type="NCBI Taxonomy" id="2315608"/>
    <lineage>
        <taxon>Viruses</taxon>
        <taxon>Duplodnaviria</taxon>
        <taxon>Heunggongvirae</taxon>
        <taxon>Uroviricota</taxon>
        <taxon>Caudoviricetes</taxon>
        <taxon>Klausavirus</taxon>
        <taxon>Klausavirus kburrousTX</taxon>
    </lineage>
</organism>
<dbReference type="KEGG" id="vg:55810973"/>
<evidence type="ECO:0000256" key="1">
    <source>
        <dbReference type="ARBA" id="ARBA00004328"/>
    </source>
</evidence>
<protein>
    <submittedName>
        <fullName evidence="5">Minor tail protein</fullName>
    </submittedName>
</protein>
<evidence type="ECO:0000256" key="2">
    <source>
        <dbReference type="ARBA" id="ARBA00022732"/>
    </source>
</evidence>
<dbReference type="Pfam" id="PF12789">
    <property type="entry name" value="PTR"/>
    <property type="match status" value="4"/>
</dbReference>